<reference evidence="3" key="1">
    <citation type="submission" date="2009-12" db="EMBL/GenBank/DDBJ databases">
        <authorList>
            <person name="Kielak A."/>
            <person name="van Veen J.A."/>
            <person name="Kowalchuk G.A."/>
        </authorList>
    </citation>
    <scope>NUCLEOTIDE SEQUENCE</scope>
</reference>
<reference evidence="3" key="2">
    <citation type="journal article" date="2010" name="Appl. Environ. Microbiol.">
        <title>Comparative analysis of acidobacterial genomic fragments from terrestrial and aquatic metagenomic libraries, with emphasis on acidobacteria subdivision 6.</title>
        <authorList>
            <person name="Kielak A.M."/>
            <person name="van Veen J.A."/>
            <person name="Kowalchuk G.A."/>
        </authorList>
    </citation>
    <scope>NUCLEOTIDE SEQUENCE</scope>
</reference>
<keyword evidence="2" id="KW-0472">Membrane</keyword>
<sequence>MDMKENFSHRLHLRKRKKGDTAQLAAKLAPLEEQNKRASDHQMRTHSLTEGGANQEVGAIVIENRPGALGKDITDESDVQTFLGMEPVVLVILAGMIIFIIFVTWQISQMPVE</sequence>
<dbReference type="EMBL" id="GU260713">
    <property type="protein sequence ID" value="ADC36125.1"/>
    <property type="molecule type" value="Genomic_DNA"/>
</dbReference>
<proteinExistence type="predicted"/>
<keyword evidence="2" id="KW-1133">Transmembrane helix</keyword>
<accession>E3T731</accession>
<feature type="region of interest" description="Disordered" evidence="1">
    <location>
        <begin position="1"/>
        <end position="56"/>
    </location>
</feature>
<name>E3T731_9BACT</name>
<protein>
    <submittedName>
        <fullName evidence="3">Uncharacterized protein</fullName>
    </submittedName>
</protein>
<feature type="compositionally biased region" description="Basic and acidic residues" evidence="1">
    <location>
        <begin position="33"/>
        <end position="43"/>
    </location>
</feature>
<evidence type="ECO:0000313" key="3">
    <source>
        <dbReference type="EMBL" id="ADC36125.1"/>
    </source>
</evidence>
<keyword evidence="2" id="KW-0812">Transmembrane</keyword>
<feature type="compositionally biased region" description="Basic residues" evidence="1">
    <location>
        <begin position="9"/>
        <end position="18"/>
    </location>
</feature>
<feature type="transmembrane region" description="Helical" evidence="2">
    <location>
        <begin position="88"/>
        <end position="107"/>
    </location>
</feature>
<dbReference type="AlphaFoldDB" id="E3T731"/>
<organism evidence="3">
    <name type="scientific">uncultured bacterium 253</name>
    <dbReference type="NCBI Taxonomy" id="698385"/>
    <lineage>
        <taxon>Bacteria</taxon>
        <taxon>environmental samples</taxon>
    </lineage>
</organism>
<evidence type="ECO:0000256" key="1">
    <source>
        <dbReference type="SAM" id="MobiDB-lite"/>
    </source>
</evidence>
<evidence type="ECO:0000256" key="2">
    <source>
        <dbReference type="SAM" id="Phobius"/>
    </source>
</evidence>